<comment type="caution">
    <text evidence="1">The sequence shown here is derived from an EMBL/GenBank/DDBJ whole genome shotgun (WGS) entry which is preliminary data.</text>
</comment>
<evidence type="ECO:0000313" key="1">
    <source>
        <dbReference type="EMBL" id="KAI3727326.1"/>
    </source>
</evidence>
<proteinExistence type="predicted"/>
<reference evidence="1 2" key="2">
    <citation type="journal article" date="2022" name="Mol. Ecol. Resour.">
        <title>The genomes of chicory, endive, great burdock and yacon provide insights into Asteraceae paleo-polyploidization history and plant inulin production.</title>
        <authorList>
            <person name="Fan W."/>
            <person name="Wang S."/>
            <person name="Wang H."/>
            <person name="Wang A."/>
            <person name="Jiang F."/>
            <person name="Liu H."/>
            <person name="Zhao H."/>
            <person name="Xu D."/>
            <person name="Zhang Y."/>
        </authorList>
    </citation>
    <scope>NUCLEOTIDE SEQUENCE [LARGE SCALE GENOMIC DNA]</scope>
    <source>
        <strain evidence="2">cv. Yunnan</strain>
        <tissue evidence="1">Leaves</tissue>
    </source>
</reference>
<gene>
    <name evidence="1" type="ORF">L1987_67139</name>
</gene>
<keyword evidence="2" id="KW-1185">Reference proteome</keyword>
<dbReference type="EMBL" id="CM042039">
    <property type="protein sequence ID" value="KAI3727326.1"/>
    <property type="molecule type" value="Genomic_DNA"/>
</dbReference>
<dbReference type="Proteomes" id="UP001056120">
    <property type="component" value="Linkage Group LG22"/>
</dbReference>
<sequence>MDVTFGQTESFEFKKPNNDLDPFQDDLFANMSSATFQQNEQLDSVVQAKDGLSSDLNDSNIKNVDKEWFSDSYWQKSSVKSTLNDVSLQNNPNDSSTYWFENATWQKSSANNMSTIKDDNYTLNDGSLQDKSK</sequence>
<protein>
    <submittedName>
        <fullName evidence="1">Uncharacterized protein</fullName>
    </submittedName>
</protein>
<organism evidence="1 2">
    <name type="scientific">Smallanthus sonchifolius</name>
    <dbReference type="NCBI Taxonomy" id="185202"/>
    <lineage>
        <taxon>Eukaryota</taxon>
        <taxon>Viridiplantae</taxon>
        <taxon>Streptophyta</taxon>
        <taxon>Embryophyta</taxon>
        <taxon>Tracheophyta</taxon>
        <taxon>Spermatophyta</taxon>
        <taxon>Magnoliopsida</taxon>
        <taxon>eudicotyledons</taxon>
        <taxon>Gunneridae</taxon>
        <taxon>Pentapetalae</taxon>
        <taxon>asterids</taxon>
        <taxon>campanulids</taxon>
        <taxon>Asterales</taxon>
        <taxon>Asteraceae</taxon>
        <taxon>Asteroideae</taxon>
        <taxon>Heliantheae alliance</taxon>
        <taxon>Millerieae</taxon>
        <taxon>Smallanthus</taxon>
    </lineage>
</organism>
<reference evidence="2" key="1">
    <citation type="journal article" date="2022" name="Mol. Ecol. Resour.">
        <title>The genomes of chicory, endive, great burdock and yacon provide insights into Asteraceae palaeo-polyploidization history and plant inulin production.</title>
        <authorList>
            <person name="Fan W."/>
            <person name="Wang S."/>
            <person name="Wang H."/>
            <person name="Wang A."/>
            <person name="Jiang F."/>
            <person name="Liu H."/>
            <person name="Zhao H."/>
            <person name="Xu D."/>
            <person name="Zhang Y."/>
        </authorList>
    </citation>
    <scope>NUCLEOTIDE SEQUENCE [LARGE SCALE GENOMIC DNA]</scope>
    <source>
        <strain evidence="2">cv. Yunnan</strain>
    </source>
</reference>
<accession>A0ACB9BZ27</accession>
<evidence type="ECO:0000313" key="2">
    <source>
        <dbReference type="Proteomes" id="UP001056120"/>
    </source>
</evidence>
<name>A0ACB9BZ27_9ASTR</name>